<comment type="caution">
    <text evidence="1">The sequence shown here is derived from an EMBL/GenBank/DDBJ whole genome shotgun (WGS) entry which is preliminary data.</text>
</comment>
<dbReference type="EMBL" id="RHQL01000010">
    <property type="protein sequence ID" value="RRV08792.1"/>
    <property type="molecule type" value="Genomic_DNA"/>
</dbReference>
<dbReference type="CDD" id="cd00586">
    <property type="entry name" value="4HBT"/>
    <property type="match status" value="1"/>
</dbReference>
<organism evidence="1 2">
    <name type="scientific">Stutzerimonas xanthomarina</name>
    <dbReference type="NCBI Taxonomy" id="271420"/>
    <lineage>
        <taxon>Bacteria</taxon>
        <taxon>Pseudomonadati</taxon>
        <taxon>Pseudomonadota</taxon>
        <taxon>Gammaproteobacteria</taxon>
        <taxon>Pseudomonadales</taxon>
        <taxon>Pseudomonadaceae</taxon>
        <taxon>Stutzerimonas</taxon>
    </lineage>
</organism>
<proteinExistence type="predicted"/>
<dbReference type="InterPro" id="IPR029069">
    <property type="entry name" value="HotDog_dom_sf"/>
</dbReference>
<dbReference type="AlphaFoldDB" id="A0A3R8U9N2"/>
<dbReference type="Pfam" id="PF13279">
    <property type="entry name" value="4HBT_2"/>
    <property type="match status" value="1"/>
</dbReference>
<dbReference type="GO" id="GO:0047617">
    <property type="term" value="F:fatty acyl-CoA hydrolase activity"/>
    <property type="evidence" value="ECO:0007669"/>
    <property type="project" value="TreeGrafter"/>
</dbReference>
<dbReference type="Proteomes" id="UP000276506">
    <property type="component" value="Unassembled WGS sequence"/>
</dbReference>
<sequence>MNNLLLIHETTVIEDWIDYNGHLRDAFYFLIFSHATDDLMDHIGLDADARGIYGHTVYTLEAHINYLSETKLGERVQVFTQVIDHDSKRLHIVHHLYRPKDGELLAASEQMLMNISVEAGRAVKFATSVDANINAIFETHRLLPRPGYCGRVIAIRR</sequence>
<dbReference type="InterPro" id="IPR050563">
    <property type="entry name" value="4-hydroxybenzoyl-CoA_TE"/>
</dbReference>
<evidence type="ECO:0000313" key="2">
    <source>
        <dbReference type="Proteomes" id="UP000276506"/>
    </source>
</evidence>
<name>A0A3R8U9N2_9GAMM</name>
<dbReference type="SUPFAM" id="SSF54637">
    <property type="entry name" value="Thioesterase/thiol ester dehydrase-isomerase"/>
    <property type="match status" value="1"/>
</dbReference>
<dbReference type="RefSeq" id="WP_125877939.1">
    <property type="nucleotide sequence ID" value="NZ_RHQL01000010.1"/>
</dbReference>
<evidence type="ECO:0000313" key="1">
    <source>
        <dbReference type="EMBL" id="RRV08792.1"/>
    </source>
</evidence>
<dbReference type="PANTHER" id="PTHR31793:SF2">
    <property type="entry name" value="BLR1345 PROTEIN"/>
    <property type="match status" value="1"/>
</dbReference>
<reference evidence="1 2" key="1">
    <citation type="submission" date="2018-10" db="EMBL/GenBank/DDBJ databases">
        <title>Transmission dynamics of multidrug resistant bacteria on intensive care unit surfaces.</title>
        <authorList>
            <person name="D'Souza A.W."/>
            <person name="Potter R.F."/>
            <person name="Wallace M."/>
            <person name="Shupe A."/>
            <person name="Patel S."/>
            <person name="Sun S."/>
            <person name="Gul D."/>
            <person name="Kwon J.H."/>
            <person name="Andleeb S."/>
            <person name="Burnham C.-A.D."/>
            <person name="Dantas G."/>
        </authorList>
    </citation>
    <scope>NUCLEOTIDE SEQUENCE [LARGE SCALE GENOMIC DNA]</scope>
    <source>
        <strain evidence="1 2">PX_177</strain>
    </source>
</reference>
<dbReference type="Gene3D" id="3.10.129.10">
    <property type="entry name" value="Hotdog Thioesterase"/>
    <property type="match status" value="1"/>
</dbReference>
<protein>
    <submittedName>
        <fullName evidence="1">Thioesterase</fullName>
    </submittedName>
</protein>
<gene>
    <name evidence="1" type="ORF">EGJ28_16110</name>
</gene>
<dbReference type="PANTHER" id="PTHR31793">
    <property type="entry name" value="4-HYDROXYBENZOYL-COA THIOESTERASE FAMILY MEMBER"/>
    <property type="match status" value="1"/>
</dbReference>
<accession>A0A3R8U9N2</accession>